<organism evidence="10 11">
    <name type="scientific">Carnegiea gigantea</name>
    <dbReference type="NCBI Taxonomy" id="171969"/>
    <lineage>
        <taxon>Eukaryota</taxon>
        <taxon>Viridiplantae</taxon>
        <taxon>Streptophyta</taxon>
        <taxon>Embryophyta</taxon>
        <taxon>Tracheophyta</taxon>
        <taxon>Spermatophyta</taxon>
        <taxon>Magnoliopsida</taxon>
        <taxon>eudicotyledons</taxon>
        <taxon>Gunneridae</taxon>
        <taxon>Pentapetalae</taxon>
        <taxon>Caryophyllales</taxon>
        <taxon>Cactineae</taxon>
        <taxon>Cactaceae</taxon>
        <taxon>Cactoideae</taxon>
        <taxon>Echinocereeae</taxon>
        <taxon>Carnegiea</taxon>
    </lineage>
</organism>
<gene>
    <name evidence="10" type="ORF">Cgig2_009757</name>
</gene>
<evidence type="ECO:0000256" key="6">
    <source>
        <dbReference type="ARBA" id="ARBA00023242"/>
    </source>
</evidence>
<dbReference type="GO" id="GO:0003677">
    <property type="term" value="F:DNA binding"/>
    <property type="evidence" value="ECO:0007669"/>
    <property type="project" value="InterPro"/>
</dbReference>
<dbReference type="PANTHER" id="PTHR31499:SF80">
    <property type="entry name" value="HTH MYB-TYPE DOMAIN-CONTAINING PROTEIN"/>
    <property type="match status" value="1"/>
</dbReference>
<dbReference type="GO" id="GO:0005634">
    <property type="term" value="C:nucleus"/>
    <property type="evidence" value="ECO:0007669"/>
    <property type="project" value="UniProtKB-SubCell"/>
</dbReference>
<dbReference type="InterPro" id="IPR001005">
    <property type="entry name" value="SANT/Myb"/>
</dbReference>
<evidence type="ECO:0000256" key="3">
    <source>
        <dbReference type="ARBA" id="ARBA00023015"/>
    </source>
</evidence>
<keyword evidence="3" id="KW-0805">Transcription regulation</keyword>
<evidence type="ECO:0000259" key="8">
    <source>
        <dbReference type="Pfam" id="PF00249"/>
    </source>
</evidence>
<dbReference type="PANTHER" id="PTHR31499">
    <property type="entry name" value="MYB FAMILY TRANSCRIPTION FACTOR PHL11"/>
    <property type="match status" value="1"/>
</dbReference>
<dbReference type="OrthoDB" id="551907at2759"/>
<name>A0A9Q1Q832_9CARY</name>
<feature type="region of interest" description="Disordered" evidence="7">
    <location>
        <begin position="393"/>
        <end position="416"/>
    </location>
</feature>
<comment type="caution">
    <text evidence="10">The sequence shown here is derived from an EMBL/GenBank/DDBJ whole genome shotgun (WGS) entry which is preliminary data.</text>
</comment>
<dbReference type="AlphaFoldDB" id="A0A9Q1Q832"/>
<sequence length="458" mass="50893">MAYDVTSLLCLWEQKRENLLKMVFGKKLVPSCMNLKDGDLIFLRRNWGKMLQIGGPRLITIYKQTSHPSSTILYPMNHPIGSLTMSDSGKGDTAYCSAKSPVYLSCLGPHEGSVHSECPLPSTLKHSGKLNLSVNPPSSLAVEKYVPSNIFPFTSSHSPLKTASSHCSMFCTNLYLSSSSSIETHRQLGNLPFLRYPSTPRSAPAVHLEKSQFHLNDDPDGLLEEKHTDNSIRDFLSYPGSASDGGFDDLTCEGSSLALTEQIELQLLSDELHFAMTDSGESPGINDIYEASPMVFMPDLPSEKSHPEPVTPSVSVPSPCNMPETAAAHKPRMRWTPELHERFVEAVKKLDGAEKATPKCVLKLMNVEGITIYHVKSHLQKYRLARYMPEKKEAEKKASSSEEKRPHSSSRESDAVKKGYVMSITEALRMQMEVQRQLHEQLEVCFLLNSAVKPGLLD</sequence>
<dbReference type="SUPFAM" id="SSF46689">
    <property type="entry name" value="Homeodomain-like"/>
    <property type="match status" value="1"/>
</dbReference>
<dbReference type="Pfam" id="PF00249">
    <property type="entry name" value="Myb_DNA-binding"/>
    <property type="match status" value="1"/>
</dbReference>
<keyword evidence="6" id="KW-0539">Nucleus</keyword>
<evidence type="ECO:0000256" key="5">
    <source>
        <dbReference type="ARBA" id="ARBA00023163"/>
    </source>
</evidence>
<dbReference type="GO" id="GO:0003700">
    <property type="term" value="F:DNA-binding transcription factor activity"/>
    <property type="evidence" value="ECO:0007669"/>
    <property type="project" value="InterPro"/>
</dbReference>
<keyword evidence="4" id="KW-0175">Coiled coil</keyword>
<dbReference type="InterPro" id="IPR046955">
    <property type="entry name" value="PHR1-like"/>
</dbReference>
<evidence type="ECO:0000256" key="7">
    <source>
        <dbReference type="SAM" id="MobiDB-lite"/>
    </source>
</evidence>
<keyword evidence="5" id="KW-0804">Transcription</keyword>
<dbReference type="EMBL" id="JAKOGI010000684">
    <property type="protein sequence ID" value="KAJ8431520.1"/>
    <property type="molecule type" value="Genomic_DNA"/>
</dbReference>
<feature type="domain" description="MYB-CC type transcription factor LHEQLE-containing" evidence="9">
    <location>
        <begin position="422"/>
        <end position="444"/>
    </location>
</feature>
<dbReference type="InterPro" id="IPR009057">
    <property type="entry name" value="Homeodomain-like_sf"/>
</dbReference>
<comment type="similarity">
    <text evidence="2">Belongs to the MYB-CC family.</text>
</comment>
<keyword evidence="11" id="KW-1185">Reference proteome</keyword>
<dbReference type="Gene3D" id="1.10.10.60">
    <property type="entry name" value="Homeodomain-like"/>
    <property type="match status" value="1"/>
</dbReference>
<dbReference type="Proteomes" id="UP001153076">
    <property type="component" value="Unassembled WGS sequence"/>
</dbReference>
<evidence type="ECO:0000256" key="4">
    <source>
        <dbReference type="ARBA" id="ARBA00023054"/>
    </source>
</evidence>
<protein>
    <recommendedName>
        <fullName evidence="12">HTH myb-type domain-containing protein</fullName>
    </recommendedName>
</protein>
<evidence type="ECO:0008006" key="12">
    <source>
        <dbReference type="Google" id="ProtNLM"/>
    </source>
</evidence>
<evidence type="ECO:0000313" key="11">
    <source>
        <dbReference type="Proteomes" id="UP001153076"/>
    </source>
</evidence>
<dbReference type="NCBIfam" id="TIGR01557">
    <property type="entry name" value="myb_SHAQKYF"/>
    <property type="match status" value="1"/>
</dbReference>
<dbReference type="InterPro" id="IPR025756">
    <property type="entry name" value="Myb_CC_LHEQLE"/>
</dbReference>
<accession>A0A9Q1Q832</accession>
<evidence type="ECO:0000313" key="10">
    <source>
        <dbReference type="EMBL" id="KAJ8431520.1"/>
    </source>
</evidence>
<dbReference type="InterPro" id="IPR006447">
    <property type="entry name" value="Myb_dom_plants"/>
</dbReference>
<dbReference type="Pfam" id="PF14379">
    <property type="entry name" value="Myb_CC_LHEQLE"/>
    <property type="match status" value="1"/>
</dbReference>
<comment type="subcellular location">
    <subcellularLocation>
        <location evidence="1">Nucleus</location>
    </subcellularLocation>
</comment>
<evidence type="ECO:0000256" key="2">
    <source>
        <dbReference type="ARBA" id="ARBA00006783"/>
    </source>
</evidence>
<evidence type="ECO:0000256" key="1">
    <source>
        <dbReference type="ARBA" id="ARBA00004123"/>
    </source>
</evidence>
<evidence type="ECO:0000259" key="9">
    <source>
        <dbReference type="Pfam" id="PF14379"/>
    </source>
</evidence>
<dbReference type="FunFam" id="1.10.10.60:FF:000002">
    <property type="entry name" value="Myb family transcription factor"/>
    <property type="match status" value="1"/>
</dbReference>
<reference evidence="10" key="1">
    <citation type="submission" date="2022-04" db="EMBL/GenBank/DDBJ databases">
        <title>Carnegiea gigantea Genome sequencing and assembly v2.</title>
        <authorList>
            <person name="Copetti D."/>
            <person name="Sanderson M.J."/>
            <person name="Burquez A."/>
            <person name="Wojciechowski M.F."/>
        </authorList>
    </citation>
    <scope>NUCLEOTIDE SEQUENCE</scope>
    <source>
        <strain evidence="10">SGP5-SGP5p</strain>
        <tissue evidence="10">Aerial part</tissue>
    </source>
</reference>
<feature type="domain" description="Myb-like" evidence="8">
    <location>
        <begin position="332"/>
        <end position="383"/>
    </location>
</feature>
<proteinExistence type="inferred from homology"/>